<comment type="similarity">
    <text evidence="1 6">Belongs to the MinC family.</text>
</comment>
<accession>A0A1V3FVN8</accession>
<organism evidence="9 10">
    <name type="scientific">Anoxybacillus kestanbolensis</name>
    <dbReference type="NCBI Taxonomy" id="227476"/>
    <lineage>
        <taxon>Bacteria</taxon>
        <taxon>Bacillati</taxon>
        <taxon>Bacillota</taxon>
        <taxon>Bacilli</taxon>
        <taxon>Bacillales</taxon>
        <taxon>Anoxybacillaceae</taxon>
        <taxon>Anoxybacillus</taxon>
    </lineage>
</organism>
<dbReference type="Gene3D" id="2.160.20.70">
    <property type="match status" value="1"/>
</dbReference>
<evidence type="ECO:0000313" key="10">
    <source>
        <dbReference type="Proteomes" id="UP000188458"/>
    </source>
</evidence>
<feature type="domain" description="Septum formation inhibitor MinC C-terminal" evidence="7">
    <location>
        <begin position="134"/>
        <end position="233"/>
    </location>
</feature>
<dbReference type="InterPro" id="IPR005526">
    <property type="entry name" value="Septum_form_inhib_MinC_C"/>
</dbReference>
<dbReference type="GO" id="GO:0000902">
    <property type="term" value="P:cell morphogenesis"/>
    <property type="evidence" value="ECO:0007669"/>
    <property type="project" value="InterPro"/>
</dbReference>
<sequence length="253" mass="28662">MRNRTNRRQCEGIQKKCGEIFIEVKVVAGKEKRVYVSMKGTKEGLTLYLDDTCAYDELLKQVDELLMTTTRDEEGPLVSVHVHVGNRYLTREQEERLRDVIRMKKNLIVHSIVSNVMTKQEALEWKKKNEIVSVAKIIRSGQVLHVDGDLLLIGDVNPGGTVIATGNIFVLGALRGIAHAGYDGNRQAIIAASVMKPTQLRISDVMNRAPDYRADEGNEMECAYIDEHDQIVVDRLQLLMHLRPNLTRLERSI</sequence>
<evidence type="ECO:0000313" key="9">
    <source>
        <dbReference type="EMBL" id="OOE05685.1"/>
    </source>
</evidence>
<dbReference type="Pfam" id="PF22642">
    <property type="entry name" value="MinC_N_1"/>
    <property type="match status" value="1"/>
</dbReference>
<dbReference type="EMBL" id="MQAD01000002">
    <property type="protein sequence ID" value="OOE05685.1"/>
    <property type="molecule type" value="Genomic_DNA"/>
</dbReference>
<keyword evidence="3 6" id="KW-0717">Septation</keyword>
<evidence type="ECO:0000256" key="2">
    <source>
        <dbReference type="ARBA" id="ARBA00022618"/>
    </source>
</evidence>
<dbReference type="NCBIfam" id="TIGR01222">
    <property type="entry name" value="minC"/>
    <property type="match status" value="1"/>
</dbReference>
<dbReference type="PANTHER" id="PTHR34108">
    <property type="entry name" value="SEPTUM SITE-DETERMINING PROTEIN MINC"/>
    <property type="match status" value="1"/>
</dbReference>
<dbReference type="AlphaFoldDB" id="A0A1V3FVN8"/>
<dbReference type="FunFam" id="2.160.20.70:FF:000003">
    <property type="entry name" value="Probable septum site-determining protein MinC"/>
    <property type="match status" value="1"/>
</dbReference>
<comment type="function">
    <text evidence="6">Cell division inhibitor that blocks the formation of polar Z ring septums. Rapidly oscillates between the poles of the cell to destabilize FtsZ filaments that have formed before they mature into polar Z rings. Prevents FtsZ polymerization.</text>
</comment>
<evidence type="ECO:0000256" key="5">
    <source>
        <dbReference type="ARBA" id="ARBA00046874"/>
    </source>
</evidence>
<dbReference type="SUPFAM" id="SSF63848">
    <property type="entry name" value="Cell-division inhibitor MinC, C-terminal domain"/>
    <property type="match status" value="1"/>
</dbReference>
<keyword evidence="2 6" id="KW-0132">Cell division</keyword>
<dbReference type="Pfam" id="PF03775">
    <property type="entry name" value="MinC_C"/>
    <property type="match status" value="1"/>
</dbReference>
<protein>
    <recommendedName>
        <fullName evidence="6">Probable septum site-determining protein MinC</fullName>
    </recommendedName>
</protein>
<keyword evidence="4 6" id="KW-0131">Cell cycle</keyword>
<dbReference type="Gene3D" id="3.30.160.540">
    <property type="match status" value="1"/>
</dbReference>
<comment type="subunit">
    <text evidence="5 6">Interacts with MinD and FtsZ.</text>
</comment>
<evidence type="ECO:0000256" key="4">
    <source>
        <dbReference type="ARBA" id="ARBA00023306"/>
    </source>
</evidence>
<dbReference type="HAMAP" id="MF_00267">
    <property type="entry name" value="MinC"/>
    <property type="match status" value="1"/>
</dbReference>
<evidence type="ECO:0000259" key="8">
    <source>
        <dbReference type="Pfam" id="PF22642"/>
    </source>
</evidence>
<feature type="domain" description="Septum site-determining protein MinC N-terminal" evidence="8">
    <location>
        <begin position="36"/>
        <end position="112"/>
    </location>
</feature>
<dbReference type="InterPro" id="IPR016098">
    <property type="entry name" value="CAP/MinC_C"/>
</dbReference>
<evidence type="ECO:0000256" key="1">
    <source>
        <dbReference type="ARBA" id="ARBA00006291"/>
    </source>
</evidence>
<evidence type="ECO:0000259" key="7">
    <source>
        <dbReference type="Pfam" id="PF03775"/>
    </source>
</evidence>
<dbReference type="Proteomes" id="UP000188458">
    <property type="component" value="Unassembled WGS sequence"/>
</dbReference>
<gene>
    <name evidence="6" type="primary">minC</name>
    <name evidence="9" type="ORF">BO219_01700</name>
</gene>
<comment type="caution">
    <text evidence="9">The sequence shown here is derived from an EMBL/GenBank/DDBJ whole genome shotgun (WGS) entry which is preliminary data.</text>
</comment>
<keyword evidence="10" id="KW-1185">Reference proteome</keyword>
<dbReference type="InterPro" id="IPR013033">
    <property type="entry name" value="MinC"/>
</dbReference>
<evidence type="ECO:0000256" key="6">
    <source>
        <dbReference type="HAMAP-Rule" id="MF_00267"/>
    </source>
</evidence>
<evidence type="ECO:0000256" key="3">
    <source>
        <dbReference type="ARBA" id="ARBA00023210"/>
    </source>
</evidence>
<dbReference type="GO" id="GO:1901891">
    <property type="term" value="P:regulation of cell septum assembly"/>
    <property type="evidence" value="ECO:0007669"/>
    <property type="project" value="InterPro"/>
</dbReference>
<reference evidence="10" key="1">
    <citation type="submission" date="2016-11" db="EMBL/GenBank/DDBJ databases">
        <title>Draft genome sequence of Anoxybacillus sp. strain 103 isolated from the Qarvajar hot spring in Nagorno-Karabach.</title>
        <authorList>
            <person name="Hovhannisyan P."/>
            <person name="Panosyan H."/>
            <person name="Birkeland N.-K."/>
        </authorList>
    </citation>
    <scope>NUCLEOTIDE SEQUENCE [LARGE SCALE GENOMIC DNA]</scope>
    <source>
        <strain evidence="10">103</strain>
    </source>
</reference>
<dbReference type="InterPro" id="IPR036145">
    <property type="entry name" value="MinC_C_sf"/>
</dbReference>
<dbReference type="GO" id="GO:0000917">
    <property type="term" value="P:division septum assembly"/>
    <property type="evidence" value="ECO:0007669"/>
    <property type="project" value="UniProtKB-KW"/>
</dbReference>
<dbReference type="PANTHER" id="PTHR34108:SF1">
    <property type="entry name" value="SEPTUM SITE-DETERMINING PROTEIN MINC"/>
    <property type="match status" value="1"/>
</dbReference>
<name>A0A1V3FVN8_9BACL</name>
<dbReference type="InterPro" id="IPR055219">
    <property type="entry name" value="MinC_N_1"/>
</dbReference>
<proteinExistence type="inferred from homology"/>